<evidence type="ECO:0000313" key="3">
    <source>
        <dbReference type="Proteomes" id="UP001201980"/>
    </source>
</evidence>
<dbReference type="Proteomes" id="UP001201980">
    <property type="component" value="Unassembled WGS sequence"/>
</dbReference>
<dbReference type="InterPro" id="IPR040144">
    <property type="entry name" value="RAP1GDS1"/>
</dbReference>
<gene>
    <name evidence="2" type="ORF">MKZ38_009748</name>
</gene>
<dbReference type="SUPFAM" id="SSF48371">
    <property type="entry name" value="ARM repeat"/>
    <property type="match status" value="1"/>
</dbReference>
<sequence length="849" mass="90370">MTPLDIEAMFQGQGQAEIMDPDILMEQRSQQLQSVLMAAQHLWFAGDPGIDEVAQKLGDGSRDASWRLPLGASGILKFFLGIIAVDGLRTPLKTHTLRLIGNSCADTDFNRDIVIASGQLPSIIRLVNDDGSVLGFVIPVLYNILVDYQPAQDAAFSAGLALRLVDLIAGPRVSQCGAVVNLVAQILMFFAGRDPSPETLNPMTPFILMNYPISLIQGDKQEGFVTLTATALAFLTNEIVQRHFLGLLNTMNGPVTYILHVYQAAVMTWAPQADTDPDVAQQWHSMKTAFLNVLADMSSLDEFATLAQTQPDIPHMLINFLSSGYPDLQCMACLVLGNLARNDETSVLYVQTHSLQIHAAGILTNPQNARNTMLLHASLGFLKNLAIPAANKALLGPSLIGTPSQPSFSVATPTTSSNTPTPTAHVPPPPLPNLWALDTLPQVQFASVSLTRSLCAGCPPNIKLLLHPLSTDPSSPASQRSKLSVLLDLFSRSDAEPTRVECARLVLAVCRVLHSTPIVSPFWPTPEDVEGLQVRAAKKSDHISKTLPPAPGGSDAFIPPPSFPSSSSSSSSENPASATAPKSSSSPPSFPTPPGLPLGSNGRGANLETHPSARRSHFYAWHPELPRALSLIVNQRKWPSLRSECWFVFALMSRSAEGAAVVMSVLMDLEGTHAIGEALTGERDDDVRAVFGEDGLGSLSPGGGPRDAETEAERHSPAVSGDGGSNTLTPGNPAGMDVGTPISNAGSSSEAGTGGWLAEQEAHLRSLGLSPQGAGGVGGGVGAGGRMELEPQQIDPEKKQHMVRVDRENAIVLVTELMRNCPDMPPMRRNGFHMLLRKAGEAVEAGRRG</sequence>
<feature type="region of interest" description="Disordered" evidence="1">
    <location>
        <begin position="535"/>
        <end position="609"/>
    </location>
</feature>
<protein>
    <recommendedName>
        <fullName evidence="4">GTP binding protein</fullName>
    </recommendedName>
</protein>
<feature type="compositionally biased region" description="Low complexity" evidence="1">
    <location>
        <begin position="412"/>
        <end position="424"/>
    </location>
</feature>
<organism evidence="2 3">
    <name type="scientific">Zalerion maritima</name>
    <dbReference type="NCBI Taxonomy" id="339359"/>
    <lineage>
        <taxon>Eukaryota</taxon>
        <taxon>Fungi</taxon>
        <taxon>Dikarya</taxon>
        <taxon>Ascomycota</taxon>
        <taxon>Pezizomycotina</taxon>
        <taxon>Sordariomycetes</taxon>
        <taxon>Lulworthiomycetidae</taxon>
        <taxon>Lulworthiales</taxon>
        <taxon>Lulworthiaceae</taxon>
        <taxon>Zalerion</taxon>
    </lineage>
</organism>
<comment type="caution">
    <text evidence="2">The sequence shown here is derived from an EMBL/GenBank/DDBJ whole genome shotgun (WGS) entry which is preliminary data.</text>
</comment>
<reference evidence="2" key="1">
    <citation type="submission" date="2022-07" db="EMBL/GenBank/DDBJ databases">
        <title>Draft genome sequence of Zalerion maritima ATCC 34329, a (micro)plastics degrading marine fungus.</title>
        <authorList>
            <person name="Paco A."/>
            <person name="Goncalves M.F.M."/>
            <person name="Rocha-Santos T.A.P."/>
            <person name="Alves A."/>
        </authorList>
    </citation>
    <scope>NUCLEOTIDE SEQUENCE</scope>
    <source>
        <strain evidence="2">ATCC 34329</strain>
    </source>
</reference>
<dbReference type="AlphaFoldDB" id="A0AAD5RTX9"/>
<dbReference type="InterPro" id="IPR011989">
    <property type="entry name" value="ARM-like"/>
</dbReference>
<feature type="region of interest" description="Disordered" evidence="1">
    <location>
        <begin position="693"/>
        <end position="738"/>
    </location>
</feature>
<dbReference type="InterPro" id="IPR016024">
    <property type="entry name" value="ARM-type_fold"/>
</dbReference>
<feature type="region of interest" description="Disordered" evidence="1">
    <location>
        <begin position="406"/>
        <end position="428"/>
    </location>
</feature>
<keyword evidence="3" id="KW-1185">Reference proteome</keyword>
<dbReference type="GO" id="GO:0005085">
    <property type="term" value="F:guanyl-nucleotide exchange factor activity"/>
    <property type="evidence" value="ECO:0007669"/>
    <property type="project" value="InterPro"/>
</dbReference>
<evidence type="ECO:0008006" key="4">
    <source>
        <dbReference type="Google" id="ProtNLM"/>
    </source>
</evidence>
<dbReference type="EMBL" id="JAKWBI020000079">
    <property type="protein sequence ID" value="KAJ2903526.1"/>
    <property type="molecule type" value="Genomic_DNA"/>
</dbReference>
<dbReference type="PANTHER" id="PTHR10957">
    <property type="entry name" value="RAP1 GTPASE-GDP DISSOCIATION STIMULATOR 1"/>
    <property type="match status" value="1"/>
</dbReference>
<dbReference type="Gene3D" id="1.25.10.10">
    <property type="entry name" value="Leucine-rich Repeat Variant"/>
    <property type="match status" value="1"/>
</dbReference>
<evidence type="ECO:0000256" key="1">
    <source>
        <dbReference type="SAM" id="MobiDB-lite"/>
    </source>
</evidence>
<evidence type="ECO:0000313" key="2">
    <source>
        <dbReference type="EMBL" id="KAJ2903526.1"/>
    </source>
</evidence>
<name>A0AAD5RTX9_9PEZI</name>
<accession>A0AAD5RTX9</accession>
<feature type="compositionally biased region" description="Low complexity" evidence="1">
    <location>
        <begin position="564"/>
        <end position="587"/>
    </location>
</feature>
<feature type="compositionally biased region" description="Basic and acidic residues" evidence="1">
    <location>
        <begin position="706"/>
        <end position="716"/>
    </location>
</feature>
<proteinExistence type="predicted"/>